<feature type="compositionally biased region" description="Basic residues" evidence="1">
    <location>
        <begin position="1177"/>
        <end position="1189"/>
    </location>
</feature>
<keyword evidence="2" id="KW-0472">Membrane</keyword>
<feature type="compositionally biased region" description="Polar residues" evidence="1">
    <location>
        <begin position="1148"/>
        <end position="1171"/>
    </location>
</feature>
<feature type="compositionally biased region" description="Basic and acidic residues" evidence="1">
    <location>
        <begin position="265"/>
        <end position="283"/>
    </location>
</feature>
<keyword evidence="2" id="KW-1133">Transmembrane helix</keyword>
<evidence type="ECO:0000256" key="1">
    <source>
        <dbReference type="SAM" id="MobiDB-lite"/>
    </source>
</evidence>
<gene>
    <name evidence="3" type="ORF">PLOB_00039786</name>
</gene>
<feature type="region of interest" description="Disordered" evidence="1">
    <location>
        <begin position="967"/>
        <end position="999"/>
    </location>
</feature>
<feature type="compositionally biased region" description="Polar residues" evidence="1">
    <location>
        <begin position="898"/>
        <end position="923"/>
    </location>
</feature>
<evidence type="ECO:0000256" key="2">
    <source>
        <dbReference type="SAM" id="Phobius"/>
    </source>
</evidence>
<feature type="region of interest" description="Disordered" evidence="1">
    <location>
        <begin position="214"/>
        <end position="441"/>
    </location>
</feature>
<accession>A0ABN8MXQ7</accession>
<keyword evidence="4" id="KW-1185">Reference proteome</keyword>
<name>A0ABN8MXQ7_9CNID</name>
<proteinExistence type="predicted"/>
<organism evidence="3 4">
    <name type="scientific">Porites lobata</name>
    <dbReference type="NCBI Taxonomy" id="104759"/>
    <lineage>
        <taxon>Eukaryota</taxon>
        <taxon>Metazoa</taxon>
        <taxon>Cnidaria</taxon>
        <taxon>Anthozoa</taxon>
        <taxon>Hexacorallia</taxon>
        <taxon>Scleractinia</taxon>
        <taxon>Fungiina</taxon>
        <taxon>Poritidae</taxon>
        <taxon>Porites</taxon>
    </lineage>
</organism>
<keyword evidence="2" id="KW-0812">Transmembrane</keyword>
<feature type="compositionally biased region" description="Basic and acidic residues" evidence="1">
    <location>
        <begin position="364"/>
        <end position="382"/>
    </location>
</feature>
<protein>
    <submittedName>
        <fullName evidence="3">Uncharacterized protein</fullName>
    </submittedName>
</protein>
<feature type="region of interest" description="Disordered" evidence="1">
    <location>
        <begin position="1148"/>
        <end position="1189"/>
    </location>
</feature>
<reference evidence="3 4" key="1">
    <citation type="submission" date="2022-05" db="EMBL/GenBank/DDBJ databases">
        <authorList>
            <consortium name="Genoscope - CEA"/>
            <person name="William W."/>
        </authorList>
    </citation>
    <scope>NUCLEOTIDE SEQUENCE [LARGE SCALE GENOMIC DNA]</scope>
</reference>
<feature type="compositionally biased region" description="Basic and acidic residues" evidence="1">
    <location>
        <begin position="305"/>
        <end position="324"/>
    </location>
</feature>
<dbReference type="EMBL" id="CALNXK010000006">
    <property type="protein sequence ID" value="CAH3038359.1"/>
    <property type="molecule type" value="Genomic_DNA"/>
</dbReference>
<evidence type="ECO:0000313" key="3">
    <source>
        <dbReference type="EMBL" id="CAH3038359.1"/>
    </source>
</evidence>
<sequence length="1189" mass="126560">MALKESELRVLGILGLVIVILWAFFGLVWSFLLVFTFLIYAYNFGRQQRYSSHEIGQDEPDVPFQEKMHDYYSEFQDMQFTGSPKGQFTLRSPMPLLSEVTKRLSFNTSSIPQYSPHQARKPWHNNRELHNPYQLSRASPVAYWRKSNHFSLLNPALQRPSTVKIASPDVTINRTFTLSNSPLKRTTPDPTNPCSRATVLSALKESRKRSYVVDEEDDLELSLRPTKRRGTNPVSSKTLDSPDGGPFLRSNRTLSGGLKRTANQDSKETRKEENINKRSKIIDHTTVQPAEKAQDHRNSVLQKRKNVETELAHAASKEDTEGSRSKKIKNKNYTSTGNDECRRHATVEEEDADMGDSIAVSDTSSHEEDTRLSDKEHKENSSKRSSTSQKEKDDVKKRKETNRVTTVHQDRDDAAQQSEHKTVDASKKKQKRFMVPRFASKEDSRRRAVPVYCASNEESEMPQRRKVSRKINQEQIIIDRKLAWERVQKFLDDDEEEEEEDEKEEKSKSGATAVPLTTAPTCISSSLLKIPSGNPVSSTGSLTTVTTQSLVTPALSTGFPKPTTGKPLATAISLASQTKQGNGALAQPQSSAGSLLQSQQSLLANLLTTGAVSSTAATKQDNLVTATCASASNLSLGTLQGNTPFTSSATSLSVPGLKTNSFSSSSLGNSSFLKSKATDNLTSLADSSNQSTSTTTFQLSASIVQSSVRSSLLSSQPSSQKVDFSFPVVSSSGALTSAVTTTQGGFKLSVPDVTHNTFGLETTGSKSSYGAAVINSKNTVTLTTSTSQNPLTFGVAGNNLTSTTQSPFGSIAKSTAVTFTANSSGIFGQKTAFTAQNSSGLTTQNKGAFGSTSLQSLSASTGQAQSASSVNFGASPFTQSSLGTQPSQIASQNAFGSIPTQNAFGTQQSQPASQSTFGSSATQKAFGAQQSQAASQSAFGPKSAFTSDAVKTQNSFGLQAGQTSSQSVFGSQSATQSSFRNQAAQSAFGSPQQPPTQNVLGTQATQNAFGAQLNQPAKQSAFGAPTDQASKSAFSFAPNAVQPNINSPFSSFSSKPSTQNAFGATATQNATGTSEGFQFGATASKATPGGFTFNAAGNNTGSFQFGTRGSSSFSGFGQASVQAPVAMPAPSMPSGGFNFNPGSTGTMGTAFASSTPAPSFGAPSTPQGASSTLTAKTRARLTARRRGKK</sequence>
<feature type="compositionally biased region" description="Acidic residues" evidence="1">
    <location>
        <begin position="492"/>
        <end position="503"/>
    </location>
</feature>
<feature type="transmembrane region" description="Helical" evidence="2">
    <location>
        <begin position="12"/>
        <end position="42"/>
    </location>
</feature>
<feature type="region of interest" description="Disordered" evidence="1">
    <location>
        <begin position="898"/>
        <end position="924"/>
    </location>
</feature>
<feature type="compositionally biased region" description="Basic and acidic residues" evidence="1">
    <location>
        <begin position="408"/>
        <end position="427"/>
    </location>
</feature>
<feature type="region of interest" description="Disordered" evidence="1">
    <location>
        <begin position="492"/>
        <end position="514"/>
    </location>
</feature>
<dbReference type="Proteomes" id="UP001159405">
    <property type="component" value="Unassembled WGS sequence"/>
</dbReference>
<comment type="caution">
    <text evidence="3">The sequence shown here is derived from an EMBL/GenBank/DDBJ whole genome shotgun (WGS) entry which is preliminary data.</text>
</comment>
<evidence type="ECO:0000313" key="4">
    <source>
        <dbReference type="Proteomes" id="UP001159405"/>
    </source>
</evidence>